<accession>A0ABW8AM93</accession>
<dbReference type="Gene3D" id="3.20.20.70">
    <property type="entry name" value="Aldolase class I"/>
    <property type="match status" value="1"/>
</dbReference>
<protein>
    <submittedName>
        <fullName evidence="1">Class I fructose-bisphosphate aldolase</fullName>
    </submittedName>
</protein>
<proteinExistence type="predicted"/>
<sequence>MSAPAKDLRWSRFVAPTSGRSLIVPIDHGLTMGSVAGLSSVHEISGWLRHPAIDGVIAHKGMVDKLATHGLLQGLGVMIHLNGSTAIGEDPDTKHMVTTVENAVRLGADAVSMQVNYRPDNHGHNLSQLGRVVDEAERFGLPVLVMVYPAGPADDAPGRPMRLHRHYLRVAYELGVHAVKTAPPEHLDDLDELLDGIGEDLPILFSGGALTSDEELTHLAKVVADSQAAGLCLGRNVFQRPDPAPILDQLRALLDAAPRGGVLDVAGLEGSLQNA</sequence>
<dbReference type="InterPro" id="IPR050456">
    <property type="entry name" value="DeoC/FbaB_aldolase"/>
</dbReference>
<dbReference type="InterPro" id="IPR013785">
    <property type="entry name" value="Aldolase_TIM"/>
</dbReference>
<dbReference type="Pfam" id="PF01791">
    <property type="entry name" value="DeoC"/>
    <property type="match status" value="1"/>
</dbReference>
<name>A0ABW8AM93_9ACTN</name>
<dbReference type="Proteomes" id="UP001612915">
    <property type="component" value="Unassembled WGS sequence"/>
</dbReference>
<dbReference type="SUPFAM" id="SSF51569">
    <property type="entry name" value="Aldolase"/>
    <property type="match status" value="1"/>
</dbReference>
<dbReference type="SMART" id="SM01133">
    <property type="entry name" value="DeoC"/>
    <property type="match status" value="1"/>
</dbReference>
<dbReference type="PANTHER" id="PTHR47916:SF1">
    <property type="entry name" value="3-HYDROXY-5-PHOSPHONOOXYPENTANE-2,4-DIONE THIOLASE"/>
    <property type="match status" value="1"/>
</dbReference>
<gene>
    <name evidence="1" type="ORF">ACIB24_10520</name>
</gene>
<dbReference type="InterPro" id="IPR002915">
    <property type="entry name" value="DeoC/FbaB/LacD_aldolase"/>
</dbReference>
<evidence type="ECO:0000313" key="2">
    <source>
        <dbReference type="Proteomes" id="UP001612915"/>
    </source>
</evidence>
<comment type="caution">
    <text evidence="1">The sequence shown here is derived from an EMBL/GenBank/DDBJ whole genome shotgun (WGS) entry which is preliminary data.</text>
</comment>
<keyword evidence="2" id="KW-1185">Reference proteome</keyword>
<dbReference type="RefSeq" id="WP_398279290.1">
    <property type="nucleotide sequence ID" value="NZ_JBITLV010000003.1"/>
</dbReference>
<dbReference type="InterPro" id="IPR041720">
    <property type="entry name" value="FbaB-like"/>
</dbReference>
<organism evidence="1 2">
    <name type="scientific">Spongisporangium articulatum</name>
    <dbReference type="NCBI Taxonomy" id="3362603"/>
    <lineage>
        <taxon>Bacteria</taxon>
        <taxon>Bacillati</taxon>
        <taxon>Actinomycetota</taxon>
        <taxon>Actinomycetes</taxon>
        <taxon>Kineosporiales</taxon>
        <taxon>Kineosporiaceae</taxon>
        <taxon>Spongisporangium</taxon>
    </lineage>
</organism>
<evidence type="ECO:0000313" key="1">
    <source>
        <dbReference type="EMBL" id="MFI7587494.1"/>
    </source>
</evidence>
<reference evidence="1 2" key="1">
    <citation type="submission" date="2024-10" db="EMBL/GenBank/DDBJ databases">
        <title>The Natural Products Discovery Center: Release of the First 8490 Sequenced Strains for Exploring Actinobacteria Biosynthetic Diversity.</title>
        <authorList>
            <person name="Kalkreuter E."/>
            <person name="Kautsar S.A."/>
            <person name="Yang D."/>
            <person name="Bader C.D."/>
            <person name="Teijaro C.N."/>
            <person name="Fluegel L."/>
            <person name="Davis C.M."/>
            <person name="Simpson J.R."/>
            <person name="Lauterbach L."/>
            <person name="Steele A.D."/>
            <person name="Gui C."/>
            <person name="Meng S."/>
            <person name="Li G."/>
            <person name="Viehrig K."/>
            <person name="Ye F."/>
            <person name="Su P."/>
            <person name="Kiefer A.F."/>
            <person name="Nichols A."/>
            <person name="Cepeda A.J."/>
            <person name="Yan W."/>
            <person name="Fan B."/>
            <person name="Jiang Y."/>
            <person name="Adhikari A."/>
            <person name="Zheng C.-J."/>
            <person name="Schuster L."/>
            <person name="Cowan T.M."/>
            <person name="Smanski M.J."/>
            <person name="Chevrette M.G."/>
            <person name="De Carvalho L.P.S."/>
            <person name="Shen B."/>
        </authorList>
    </citation>
    <scope>NUCLEOTIDE SEQUENCE [LARGE SCALE GENOMIC DNA]</scope>
    <source>
        <strain evidence="1 2">NPDC049639</strain>
    </source>
</reference>
<dbReference type="PIRSF" id="PIRSF038992">
    <property type="entry name" value="Aldolase_Ia"/>
    <property type="match status" value="1"/>
</dbReference>
<dbReference type="EMBL" id="JBITLV010000003">
    <property type="protein sequence ID" value="MFI7587494.1"/>
    <property type="molecule type" value="Genomic_DNA"/>
</dbReference>
<dbReference type="PANTHER" id="PTHR47916">
    <property type="entry name" value="FRUCTOSE-BISPHOSPHATE ALDOLASE CLASS 1"/>
    <property type="match status" value="1"/>
</dbReference>